<dbReference type="SUPFAM" id="SSF50998">
    <property type="entry name" value="Quinoprotein alcohol dehydrogenase-like"/>
    <property type="match status" value="1"/>
</dbReference>
<dbReference type="InterPro" id="IPR036047">
    <property type="entry name" value="F-box-like_dom_sf"/>
</dbReference>
<dbReference type="Gene3D" id="1.20.1280.50">
    <property type="match status" value="1"/>
</dbReference>
<reference evidence="2" key="1">
    <citation type="submission" date="2020-09" db="EMBL/GenBank/DDBJ databases">
        <authorList>
            <person name="Kikuchi T."/>
        </authorList>
    </citation>
    <scope>NUCLEOTIDE SEQUENCE</scope>
    <source>
        <strain evidence="2">SH1</strain>
    </source>
</reference>
<dbReference type="Pfam" id="PF12937">
    <property type="entry name" value="F-box-like"/>
    <property type="match status" value="1"/>
</dbReference>
<dbReference type="AlphaFoldDB" id="A0A811L8N3"/>
<dbReference type="Gene3D" id="2.130.10.10">
    <property type="entry name" value="YVTN repeat-like/Quinoprotein amine dehydrogenase"/>
    <property type="match status" value="1"/>
</dbReference>
<accession>A0A811L8N3</accession>
<evidence type="ECO:0000313" key="3">
    <source>
        <dbReference type="Proteomes" id="UP000614601"/>
    </source>
</evidence>
<evidence type="ECO:0000259" key="1">
    <source>
        <dbReference type="PROSITE" id="PS50181"/>
    </source>
</evidence>
<dbReference type="InterPro" id="IPR011047">
    <property type="entry name" value="Quinoprotein_ADH-like_sf"/>
</dbReference>
<dbReference type="EMBL" id="CAJFDH010000005">
    <property type="protein sequence ID" value="CAD5224081.1"/>
    <property type="molecule type" value="Genomic_DNA"/>
</dbReference>
<dbReference type="PROSITE" id="PS50181">
    <property type="entry name" value="FBOX"/>
    <property type="match status" value="1"/>
</dbReference>
<dbReference type="EMBL" id="CAJFCW020000005">
    <property type="protein sequence ID" value="CAG9119562.1"/>
    <property type="molecule type" value="Genomic_DNA"/>
</dbReference>
<keyword evidence="3" id="KW-1185">Reference proteome</keyword>
<organism evidence="2 3">
    <name type="scientific">Bursaphelenchus okinawaensis</name>
    <dbReference type="NCBI Taxonomy" id="465554"/>
    <lineage>
        <taxon>Eukaryota</taxon>
        <taxon>Metazoa</taxon>
        <taxon>Ecdysozoa</taxon>
        <taxon>Nematoda</taxon>
        <taxon>Chromadorea</taxon>
        <taxon>Rhabditida</taxon>
        <taxon>Tylenchina</taxon>
        <taxon>Tylenchomorpha</taxon>
        <taxon>Aphelenchoidea</taxon>
        <taxon>Aphelenchoididae</taxon>
        <taxon>Bursaphelenchus</taxon>
    </lineage>
</organism>
<protein>
    <recommendedName>
        <fullName evidence="1">F-box domain-containing protein</fullName>
    </recommendedName>
</protein>
<feature type="domain" description="F-box" evidence="1">
    <location>
        <begin position="22"/>
        <end position="68"/>
    </location>
</feature>
<dbReference type="OrthoDB" id="3219396at2759"/>
<evidence type="ECO:0000313" key="2">
    <source>
        <dbReference type="EMBL" id="CAD5224081.1"/>
    </source>
</evidence>
<proteinExistence type="predicted"/>
<comment type="caution">
    <text evidence="2">The sequence shown here is derived from an EMBL/GenBank/DDBJ whole genome shotgun (WGS) entry which is preliminary data.</text>
</comment>
<name>A0A811L8N3_9BILA</name>
<dbReference type="InterPro" id="IPR001810">
    <property type="entry name" value="F-box_dom"/>
</dbReference>
<sequence length="469" mass="52670">MRRVKSSTVPLPEFSRREAEANDRLSRLPHSILFRILQYLHAQDLISLGGCNRFLHNKCASNDLWSCFCDKEGVYTQSVRNSRSPKPWKAFSDKIRAVVSLGQKNTDSDIPHGFYRRAYVKVLFNWAKNKSSSTSYNLAQRKGTVVRGEYIIAWSNSDVAIICKRTKNITTVNVNGVEATSFFDGSTKFVVFIPSPEGSKLNTYRVEDGKLLNSYSFSQSLHISLSDCLHINCVAISGPDKVNVYDLNTGTEIHSTKVVKSSNRFVEFDGFRVVTCARDAKKLQGWNLKEKTVREIDQCTDFKVLSDIKQVIVFYVRWKCEIYNVDTMVKLETVTPSCGDFADVHTTLHYRARTLVGLLGGPPGTGTLFPVVDVWNLTDKGWVDKGVIMRGQVTDVGFVSSHLFLCETRKSDRSSGRFQLWHMRKASLVANISLPVDCTTTDRSIDPKQLNGSTVAVVTKDGVVVVDFN</sequence>
<dbReference type="Proteomes" id="UP000783686">
    <property type="component" value="Unassembled WGS sequence"/>
</dbReference>
<gene>
    <name evidence="2" type="ORF">BOKJ2_LOCUS10851</name>
</gene>
<dbReference type="Proteomes" id="UP000614601">
    <property type="component" value="Unassembled WGS sequence"/>
</dbReference>
<dbReference type="SUPFAM" id="SSF81383">
    <property type="entry name" value="F-box domain"/>
    <property type="match status" value="1"/>
</dbReference>
<dbReference type="InterPro" id="IPR015943">
    <property type="entry name" value="WD40/YVTN_repeat-like_dom_sf"/>
</dbReference>